<proteinExistence type="predicted"/>
<reference evidence="3" key="1">
    <citation type="journal article" date="2016" name="Stand. Genomic Sci.">
        <title>Complete genome sequence of Methanospirillum hungatei type strain JF1.</title>
        <authorList>
            <person name="Gunsalus R.P."/>
            <person name="Cook L.E."/>
            <person name="Crable B."/>
            <person name="Rohlin L."/>
            <person name="McDonald E."/>
            <person name="Mouttaki H."/>
            <person name="Sieber J.R."/>
            <person name="Poweleit N."/>
            <person name="Zhou H."/>
            <person name="Lapidus A.L."/>
            <person name="Daligault H.E."/>
            <person name="Land M."/>
            <person name="Gilna P."/>
            <person name="Ivanova N."/>
            <person name="Kyrpides N."/>
            <person name="Culley D.E."/>
            <person name="McInerney M.J."/>
        </authorList>
    </citation>
    <scope>NUCLEOTIDE SEQUENCE [LARGE SCALE GENOMIC DNA]</scope>
    <source>
        <strain evidence="3">ATCC 27890 / DSM 864 / NBRC 100397 / JF-1</strain>
    </source>
</reference>
<evidence type="ECO:0000313" key="2">
    <source>
        <dbReference type="EMBL" id="ABD41066.1"/>
    </source>
</evidence>
<dbReference type="EnsemblBacteria" id="ABD41066">
    <property type="protein sequence ID" value="ABD41066"/>
    <property type="gene ID" value="Mhun_1326"/>
</dbReference>
<accession>Q2FNW7</accession>
<dbReference type="KEGG" id="mhu:Mhun_1326"/>
<protein>
    <recommendedName>
        <fullName evidence="4">Zinc-binding protein</fullName>
    </recommendedName>
</protein>
<name>Q2FNW7_METHJ</name>
<dbReference type="PIRSF" id="PIRSF037181">
    <property type="entry name" value="DGC"/>
    <property type="match status" value="1"/>
</dbReference>
<dbReference type="RefSeq" id="WP_011448343.1">
    <property type="nucleotide sequence ID" value="NC_007796.1"/>
</dbReference>
<evidence type="ECO:0008006" key="4">
    <source>
        <dbReference type="Google" id="ProtNLM"/>
    </source>
</evidence>
<feature type="region of interest" description="Disordered" evidence="1">
    <location>
        <begin position="1"/>
        <end position="25"/>
    </location>
</feature>
<evidence type="ECO:0000313" key="3">
    <source>
        <dbReference type="Proteomes" id="UP000001941"/>
    </source>
</evidence>
<dbReference type="STRING" id="323259.Mhun_1326"/>
<keyword evidence="3" id="KW-1185">Reference proteome</keyword>
<sequence length="139" mass="14853">MNTSTSDTKNNESHGHPSNEPGSKTGSDHIIIPCCGQANTGQISNEVAMVLSDEGFGMYYCTALLATKPEVIISRMQGTEKIIAIDGCTIACAKKIALQAGFKVNHHVLVTDLGIEKKKGRNFTSEQVACVIDVIRKGC</sequence>
<dbReference type="Proteomes" id="UP000001941">
    <property type="component" value="Chromosome"/>
</dbReference>
<dbReference type="HOGENOM" id="CLU_143943_0_0_2"/>
<dbReference type="Pfam" id="PF08859">
    <property type="entry name" value="DGC"/>
    <property type="match status" value="1"/>
</dbReference>
<dbReference type="InParanoid" id="Q2FNW7"/>
<dbReference type="InterPro" id="IPR014958">
    <property type="entry name" value="DGC"/>
</dbReference>
<evidence type="ECO:0000256" key="1">
    <source>
        <dbReference type="SAM" id="MobiDB-lite"/>
    </source>
</evidence>
<dbReference type="eggNOG" id="arCOG03333">
    <property type="taxonomic scope" value="Archaea"/>
</dbReference>
<dbReference type="GeneID" id="3922844"/>
<gene>
    <name evidence="2" type="ordered locus">Mhun_1326</name>
</gene>
<dbReference type="OrthoDB" id="371695at2157"/>
<dbReference type="AlphaFoldDB" id="Q2FNW7"/>
<dbReference type="EMBL" id="CP000254">
    <property type="protein sequence ID" value="ABD41066.1"/>
    <property type="molecule type" value="Genomic_DNA"/>
</dbReference>
<organism evidence="2 3">
    <name type="scientific">Methanospirillum hungatei JF-1 (strain ATCC 27890 / DSM 864 / NBRC 100397 / JF-1)</name>
    <dbReference type="NCBI Taxonomy" id="323259"/>
    <lineage>
        <taxon>Archaea</taxon>
        <taxon>Methanobacteriati</taxon>
        <taxon>Methanobacteriota</taxon>
        <taxon>Stenosarchaea group</taxon>
        <taxon>Methanomicrobia</taxon>
        <taxon>Methanomicrobiales</taxon>
        <taxon>Methanospirillaceae</taxon>
        <taxon>Methanospirillum</taxon>
    </lineage>
</organism>